<reference evidence="1 2" key="1">
    <citation type="submission" date="2009-07" db="EMBL/GenBank/DDBJ databases">
        <authorList>
            <person name="Madupu R."/>
            <person name="Sebastian Y."/>
            <person name="Durkin A.S."/>
            <person name="Torralba M."/>
            <person name="Methe B."/>
            <person name="Sutton G.G."/>
            <person name="Strausberg R.L."/>
            <person name="Nelson K.E."/>
        </authorList>
    </citation>
    <scope>NUCLEOTIDE SEQUENCE [LARGE SCALE GENOMIC DNA]</scope>
    <source>
        <strain evidence="1 2">RM3268</strain>
    </source>
</reference>
<accession>C8PL45</accession>
<protein>
    <submittedName>
        <fullName evidence="1">Uncharacterized protein</fullName>
    </submittedName>
</protein>
<dbReference type="Proteomes" id="UP000005709">
    <property type="component" value="Unassembled WGS sequence"/>
</dbReference>
<dbReference type="AlphaFoldDB" id="C8PL45"/>
<gene>
    <name evidence="1" type="ORF">CAMGR0001_2835</name>
</gene>
<keyword evidence="2" id="KW-1185">Reference proteome</keyword>
<evidence type="ECO:0000313" key="2">
    <source>
        <dbReference type="Proteomes" id="UP000005709"/>
    </source>
</evidence>
<name>C8PL45_9BACT</name>
<dbReference type="EMBL" id="ACYG01000031">
    <property type="protein sequence ID" value="EEV16460.1"/>
    <property type="molecule type" value="Genomic_DNA"/>
</dbReference>
<evidence type="ECO:0000313" key="1">
    <source>
        <dbReference type="EMBL" id="EEV16460.1"/>
    </source>
</evidence>
<organism evidence="1 2">
    <name type="scientific">Campylobacter gracilis RM3268</name>
    <dbReference type="NCBI Taxonomy" id="553220"/>
    <lineage>
        <taxon>Bacteria</taxon>
        <taxon>Pseudomonadati</taxon>
        <taxon>Campylobacterota</taxon>
        <taxon>Epsilonproteobacteria</taxon>
        <taxon>Campylobacterales</taxon>
        <taxon>Campylobacteraceae</taxon>
        <taxon>Campylobacter</taxon>
    </lineage>
</organism>
<sequence length="40" mass="4128">MSKACLCEDCARSVAAEAGNLIKSAQGNLAKTPGQNLTDF</sequence>
<comment type="caution">
    <text evidence="1">The sequence shown here is derived from an EMBL/GenBank/DDBJ whole genome shotgun (WGS) entry which is preliminary data.</text>
</comment>
<proteinExistence type="predicted"/>